<evidence type="ECO:0000259" key="9">
    <source>
        <dbReference type="PROSITE" id="PS50195"/>
    </source>
</evidence>
<keyword evidence="1 5" id="KW-0547">Nucleotide-binding</keyword>
<dbReference type="InterPro" id="IPR000253">
    <property type="entry name" value="FHA_dom"/>
</dbReference>
<evidence type="ECO:0000256" key="4">
    <source>
        <dbReference type="ARBA" id="ARBA00023175"/>
    </source>
</evidence>
<evidence type="ECO:0000256" key="2">
    <source>
        <dbReference type="ARBA" id="ARBA00022840"/>
    </source>
</evidence>
<dbReference type="GO" id="GO:0008017">
    <property type="term" value="F:microtubule binding"/>
    <property type="evidence" value="ECO:0007669"/>
    <property type="project" value="InterPro"/>
</dbReference>
<dbReference type="FunFam" id="2.60.200.20:FF:000042">
    <property type="entry name" value="Kinesin-like protein Klp98A"/>
    <property type="match status" value="1"/>
</dbReference>
<keyword evidence="3 6" id="KW-0175">Coiled coil</keyword>
<dbReference type="Gene3D" id="3.30.1520.10">
    <property type="entry name" value="Phox-like domain"/>
    <property type="match status" value="1"/>
</dbReference>
<evidence type="ECO:0000256" key="5">
    <source>
        <dbReference type="PROSITE-ProRule" id="PRU00283"/>
    </source>
</evidence>
<dbReference type="PRINTS" id="PR00380">
    <property type="entry name" value="KINESINHEAVY"/>
</dbReference>
<comment type="caution">
    <text evidence="10">The sequence shown here is derived from an EMBL/GenBank/DDBJ whole genome shotgun (WGS) entry which is preliminary data.</text>
</comment>
<dbReference type="PROSITE" id="PS50067">
    <property type="entry name" value="KINESIN_MOTOR_2"/>
    <property type="match status" value="1"/>
</dbReference>
<evidence type="ECO:0000256" key="6">
    <source>
        <dbReference type="SAM" id="Coils"/>
    </source>
</evidence>
<keyword evidence="11" id="KW-1185">Reference proteome</keyword>
<evidence type="ECO:0000256" key="3">
    <source>
        <dbReference type="ARBA" id="ARBA00023054"/>
    </source>
</evidence>
<dbReference type="PROSITE" id="PS50195">
    <property type="entry name" value="PX"/>
    <property type="match status" value="1"/>
</dbReference>
<feature type="domain" description="Kinesin motor" evidence="8">
    <location>
        <begin position="1"/>
        <end position="352"/>
    </location>
</feature>
<dbReference type="FunFam" id="3.40.850.10:FF:000021">
    <property type="entry name" value="kinesin-like protein KIF16B isoform X1"/>
    <property type="match status" value="1"/>
</dbReference>
<feature type="coiled-coil region" evidence="6">
    <location>
        <begin position="593"/>
        <end position="656"/>
    </location>
</feature>
<feature type="compositionally biased region" description="Low complexity" evidence="7">
    <location>
        <begin position="969"/>
        <end position="986"/>
    </location>
</feature>
<dbReference type="CDD" id="cd22708">
    <property type="entry name" value="FHA_KIF16"/>
    <property type="match status" value="1"/>
</dbReference>
<dbReference type="GO" id="GO:0007018">
    <property type="term" value="P:microtubule-based movement"/>
    <property type="evidence" value="ECO:0007669"/>
    <property type="project" value="InterPro"/>
</dbReference>
<evidence type="ECO:0000259" key="8">
    <source>
        <dbReference type="PROSITE" id="PS50067"/>
    </source>
</evidence>
<dbReference type="SUPFAM" id="SSF52540">
    <property type="entry name" value="P-loop containing nucleoside triphosphate hydrolases"/>
    <property type="match status" value="1"/>
</dbReference>
<evidence type="ECO:0000256" key="1">
    <source>
        <dbReference type="ARBA" id="ARBA00022741"/>
    </source>
</evidence>
<feature type="domain" description="PX" evidence="9">
    <location>
        <begin position="1185"/>
        <end position="1319"/>
    </location>
</feature>
<dbReference type="InterPro" id="IPR008984">
    <property type="entry name" value="SMAD_FHA_dom_sf"/>
</dbReference>
<dbReference type="InterPro" id="IPR001752">
    <property type="entry name" value="Kinesin_motor_dom"/>
</dbReference>
<dbReference type="InterPro" id="IPR001683">
    <property type="entry name" value="PX_dom"/>
</dbReference>
<organism evidence="10 11">
    <name type="scientific">Coptotermes formosanus</name>
    <name type="common">Formosan subterranean termite</name>
    <dbReference type="NCBI Taxonomy" id="36987"/>
    <lineage>
        <taxon>Eukaryota</taxon>
        <taxon>Metazoa</taxon>
        <taxon>Ecdysozoa</taxon>
        <taxon>Arthropoda</taxon>
        <taxon>Hexapoda</taxon>
        <taxon>Insecta</taxon>
        <taxon>Pterygota</taxon>
        <taxon>Neoptera</taxon>
        <taxon>Polyneoptera</taxon>
        <taxon>Dictyoptera</taxon>
        <taxon>Blattodea</taxon>
        <taxon>Blattoidea</taxon>
        <taxon>Termitoidae</taxon>
        <taxon>Rhinotermitidae</taxon>
        <taxon>Coptotermes</taxon>
    </lineage>
</organism>
<dbReference type="InParanoid" id="A0A6L2PDY0"/>
<dbReference type="Pfam" id="PF00787">
    <property type="entry name" value="PX"/>
    <property type="match status" value="1"/>
</dbReference>
<feature type="region of interest" description="Disordered" evidence="7">
    <location>
        <begin position="968"/>
        <end position="998"/>
    </location>
</feature>
<dbReference type="GO" id="GO:0003777">
    <property type="term" value="F:microtubule motor activity"/>
    <property type="evidence" value="ECO:0007669"/>
    <property type="project" value="InterPro"/>
</dbReference>
<dbReference type="GO" id="GO:0035091">
    <property type="term" value="F:phosphatidylinositol binding"/>
    <property type="evidence" value="ECO:0007669"/>
    <property type="project" value="InterPro"/>
</dbReference>
<evidence type="ECO:0000313" key="10">
    <source>
        <dbReference type="EMBL" id="GFG30753.1"/>
    </source>
</evidence>
<dbReference type="SMART" id="SM00129">
    <property type="entry name" value="KISc"/>
    <property type="match status" value="1"/>
</dbReference>
<dbReference type="InterPro" id="IPR027417">
    <property type="entry name" value="P-loop_NTPase"/>
</dbReference>
<gene>
    <name evidence="10" type="ORF">Cfor_00159</name>
</gene>
<dbReference type="Pfam" id="PF00498">
    <property type="entry name" value="FHA"/>
    <property type="match status" value="1"/>
</dbReference>
<dbReference type="Gene3D" id="3.40.850.10">
    <property type="entry name" value="Kinesin motor domain"/>
    <property type="match status" value="1"/>
</dbReference>
<dbReference type="InterPro" id="IPR019821">
    <property type="entry name" value="Kinesin_motor_CS"/>
</dbReference>
<dbReference type="FunCoup" id="A0A6L2PDY0">
    <property type="interactions" value="696"/>
</dbReference>
<protein>
    <recommendedName>
        <fullName evidence="12">Kinesin motor domain-containing protein</fullName>
    </recommendedName>
</protein>
<keyword evidence="4 5" id="KW-0505">Motor protein</keyword>
<dbReference type="PANTHER" id="PTHR47117:SF6">
    <property type="entry name" value="KINESIN-LIKE PROTEIN KIF16B"/>
    <property type="match status" value="1"/>
</dbReference>
<dbReference type="InterPro" id="IPR036961">
    <property type="entry name" value="Kinesin_motor_dom_sf"/>
</dbReference>
<accession>A0A6L2PDY0</accession>
<dbReference type="EMBL" id="BLKM01010615">
    <property type="protein sequence ID" value="GFG30753.1"/>
    <property type="molecule type" value="Genomic_DNA"/>
</dbReference>
<evidence type="ECO:0000313" key="11">
    <source>
        <dbReference type="Proteomes" id="UP000502823"/>
    </source>
</evidence>
<proteinExistence type="inferred from homology"/>
<evidence type="ECO:0008006" key="12">
    <source>
        <dbReference type="Google" id="ProtNLM"/>
    </source>
</evidence>
<feature type="binding site" evidence="5">
    <location>
        <begin position="95"/>
        <end position="102"/>
    </location>
    <ligand>
        <name>ATP</name>
        <dbReference type="ChEBI" id="CHEBI:30616"/>
    </ligand>
</feature>
<evidence type="ECO:0000256" key="7">
    <source>
        <dbReference type="SAM" id="MobiDB-lite"/>
    </source>
</evidence>
<dbReference type="Gene3D" id="2.60.200.20">
    <property type="match status" value="1"/>
</dbReference>
<sequence>MDLGFARMVWCQAVTNVVTIMLVPCEWIGCQLLPPAKESDHGRERYKDFTFDHSYWSFDEADLHYASQEKVYNDLGTDVIESAFEGYNACVFAYGQTGSGKTFTMMGTPECQGLIPRICKMLFNRMAAGKEQGASYRTEVSYLEIYNERVKDLLQSSTTNHSLRVREHPRLGPYVQGLSRHLVTDYSDIHELMMRGNNYRTTASTNMNDVSSRSHAIFTLMFVQAGFSNNMPSETESKVHLVDLAGSERADASGATGQRLKEGAHINKSLVTLGSVISALAELSGSQQEGNGGQRRTSRSFIPYRDSVLTWLLRDSLGGNSKTIMIAAISPADCNYGETLSTLRYANRAKNIINKPTINEDPNVKLIRELRDEIAKLKSLLSANDCVSTQPQVLAQLHQKEAQEKVLTEEWTEKWRETQKILQEQKALGLRKSGLGVVLDSDMPHLIGIDDDVLSTGVTLYHLKEGETLIGTEDADVKQDIVLNGLGIEAEHCSVVLKDGVATLVPRQQAQCWVNTVLIDKPTRLSQGCIILLGRTNMFRYNDPVEAAKLRKEGNHSHLSLSRLSLLSWSTPDLLCSNENLTASCSSDDPEHLEDLEQQRASLLKEKEAFKREQAEREQDWEQEQREKREALEAAQRELEEERHHMEQEYAAQCRRLAQDWRRLEQHQQDSLATLKLRECELNHQRELLERERELQLSQVASEYSQMAALRTELELKWKYLAEFVTGKLLQADTLKKGGKSVKSLQVLAAECCLEISGAKCRVTDDSSPESWFSLAAGGDPGTEAFRDLVSTHCQEITSLEAELRSRVQCIADRKNDVHLLDSQLAVVTSSLQKSSGLEVEATKELLARRTREQLQEIWRRKQSLSLDLRRSTLVASEMPSNKLATAAQASASSFTVSSSLDTADTFHTASSPCSVVGEPDAVNGEAKGPNVDQGSAGSMSHVVTSVGSVDSDELSGTEDSYKKAAVNSSSIIHSEHSSSSFEKISPPTEIQSDTRQQKSQLMNAKYIPGNEQINQIILQSSNHGCMSVSDAMRAMKELCQRVTNQKILIMQSLENDCDKGELNNQIAVLQELHRQYVRLELALEQHHVRPLQARSPVRCSSEESDDVSTSADDGLSDLLGDTLKLDNEEFHSDGESSACRQSLEHQHRPRIMQYVSHVAGGNDLMEGTSSVSLGLASPSSSNLVVHWVQIPRYMLRGAGSCTHYEYEVRVNMVGEHWSVLRRYKRFRELHMNMKEKYGSQVEALAFPPRRFFAKNSESLARRRRKQLEDYLRCLLEVCSNIDSCPLYSCRENPTKLALLEFSAFFRKGVFESTKYGTS</sequence>
<name>A0A6L2PDY0_COPFO</name>
<dbReference type="GO" id="GO:0005524">
    <property type="term" value="F:ATP binding"/>
    <property type="evidence" value="ECO:0007669"/>
    <property type="project" value="UniProtKB-UniRule"/>
</dbReference>
<feature type="region of interest" description="Disordered" evidence="7">
    <location>
        <begin position="910"/>
        <end position="939"/>
    </location>
</feature>
<dbReference type="PROSITE" id="PS00411">
    <property type="entry name" value="KINESIN_MOTOR_1"/>
    <property type="match status" value="1"/>
</dbReference>
<dbReference type="Pfam" id="PF00225">
    <property type="entry name" value="Kinesin"/>
    <property type="match status" value="1"/>
</dbReference>
<dbReference type="SMART" id="SM00312">
    <property type="entry name" value="PX"/>
    <property type="match status" value="1"/>
</dbReference>
<dbReference type="PANTHER" id="PTHR47117">
    <property type="entry name" value="STAR-RELATED LIPID TRANSFER PROTEIN 9"/>
    <property type="match status" value="1"/>
</dbReference>
<dbReference type="SUPFAM" id="SSF64268">
    <property type="entry name" value="PX domain"/>
    <property type="match status" value="1"/>
</dbReference>
<reference evidence="11" key="1">
    <citation type="submission" date="2020-01" db="EMBL/GenBank/DDBJ databases">
        <title>Draft genome sequence of the Termite Coptotermes fromosanus.</title>
        <authorList>
            <person name="Itakura S."/>
            <person name="Yosikawa Y."/>
            <person name="Umezawa K."/>
        </authorList>
    </citation>
    <scope>NUCLEOTIDE SEQUENCE [LARGE SCALE GENOMIC DNA]</scope>
</reference>
<dbReference type="Proteomes" id="UP000502823">
    <property type="component" value="Unassembled WGS sequence"/>
</dbReference>
<keyword evidence="2 5" id="KW-0067">ATP-binding</keyword>
<dbReference type="OrthoDB" id="3176171at2759"/>
<dbReference type="SUPFAM" id="SSF49879">
    <property type="entry name" value="SMAD/FHA domain"/>
    <property type="match status" value="1"/>
</dbReference>
<comment type="similarity">
    <text evidence="5">Belongs to the TRAFAC class myosin-kinesin ATPase superfamily. Kinesin family.</text>
</comment>
<feature type="region of interest" description="Disordered" evidence="7">
    <location>
        <begin position="1093"/>
        <end position="1114"/>
    </location>
</feature>
<feature type="compositionally biased region" description="Polar residues" evidence="7">
    <location>
        <begin position="989"/>
        <end position="998"/>
    </location>
</feature>
<dbReference type="InterPro" id="IPR036871">
    <property type="entry name" value="PX_dom_sf"/>
</dbReference>